<feature type="transmembrane region" description="Helical" evidence="7">
    <location>
        <begin position="356"/>
        <end position="374"/>
    </location>
</feature>
<proteinExistence type="predicted"/>
<feature type="transmembrane region" description="Helical" evidence="7">
    <location>
        <begin position="413"/>
        <end position="431"/>
    </location>
</feature>
<feature type="transmembrane region" description="Helical" evidence="7">
    <location>
        <begin position="295"/>
        <end position="315"/>
    </location>
</feature>
<dbReference type="InterPro" id="IPR011701">
    <property type="entry name" value="MFS"/>
</dbReference>
<gene>
    <name evidence="9" type="ORF">J2Z28_001629</name>
</gene>
<dbReference type="Proteomes" id="UP000810207">
    <property type="component" value="Unassembled WGS sequence"/>
</dbReference>
<dbReference type="SUPFAM" id="SSF103473">
    <property type="entry name" value="MFS general substrate transporter"/>
    <property type="match status" value="2"/>
</dbReference>
<sequence>MNKGWPSWNDGCKIRKMLPHRGRTGLFRPLQYTAVPASVTERACGYMNFSWKRNLVILWIGVFFCSTAYSISIPFLPLFLSADLGVRDHLELWSGLAFGITFLASALVSPFWGSLADKYGRKPMLIRSGYSLAVLYLINYFVQDPYSLIVVRLFQGLLAGFVPAAIALVGTNTPEEKTGYALGIMSTAGATGGIIGPLIGGVVSHYYGNRNAFLFSAIVVLVSAIIATFWVKEENFNRNKARSHVMDDIREARANRLFMTVLGMMGICTFSVMILEPLLTVYVMEMGVQPDRASLSSGIIFSAVGVATVIMAPRWGRIGSRIGYGKVLIIGLVGGAVGNLLQFFTTGYIAFGILRFVYGLFFAAVFPAINAMIVQATASSFRGRAFSLNQSAAQIGTMAGPIIGGVLGGWLPIRWIFIINGVALIITAMVAKWSGLDHKLPVASKVSAKR</sequence>
<comment type="subcellular location">
    <subcellularLocation>
        <location evidence="1">Cell membrane</location>
        <topology evidence="1">Multi-pass membrane protein</topology>
    </subcellularLocation>
</comment>
<dbReference type="Gene3D" id="1.20.1250.20">
    <property type="entry name" value="MFS general substrate transporter like domains"/>
    <property type="match status" value="2"/>
</dbReference>
<dbReference type="PRINTS" id="PR01035">
    <property type="entry name" value="TCRTETA"/>
</dbReference>
<name>A0ABS4RQ56_PAEXY</name>
<keyword evidence="2" id="KW-0813">Transport</keyword>
<dbReference type="InterPro" id="IPR036259">
    <property type="entry name" value="MFS_trans_sf"/>
</dbReference>
<keyword evidence="3" id="KW-1003">Cell membrane</keyword>
<dbReference type="Pfam" id="PF07690">
    <property type="entry name" value="MFS_1"/>
    <property type="match status" value="1"/>
</dbReference>
<feature type="transmembrane region" description="Helical" evidence="7">
    <location>
        <begin position="92"/>
        <end position="112"/>
    </location>
</feature>
<keyword evidence="5 7" id="KW-1133">Transmembrane helix</keyword>
<feature type="domain" description="Major facilitator superfamily (MFS) profile" evidence="8">
    <location>
        <begin position="54"/>
        <end position="439"/>
    </location>
</feature>
<organism evidence="9 10">
    <name type="scientific">Paenibacillus xylanexedens</name>
    <dbReference type="NCBI Taxonomy" id="528191"/>
    <lineage>
        <taxon>Bacteria</taxon>
        <taxon>Bacillati</taxon>
        <taxon>Bacillota</taxon>
        <taxon>Bacilli</taxon>
        <taxon>Bacillales</taxon>
        <taxon>Paenibacillaceae</taxon>
        <taxon>Paenibacillus</taxon>
    </lineage>
</organism>
<accession>A0ABS4RQ56</accession>
<evidence type="ECO:0000256" key="2">
    <source>
        <dbReference type="ARBA" id="ARBA00022448"/>
    </source>
</evidence>
<evidence type="ECO:0000313" key="9">
    <source>
        <dbReference type="EMBL" id="MBP2245013.1"/>
    </source>
</evidence>
<feature type="transmembrane region" description="Helical" evidence="7">
    <location>
        <begin position="124"/>
        <end position="142"/>
    </location>
</feature>
<dbReference type="PANTHER" id="PTHR43414:SF6">
    <property type="entry name" value="MULTIDRUG RESISTANCE PROTEIN MDTG"/>
    <property type="match status" value="1"/>
</dbReference>
<keyword evidence="6 7" id="KW-0472">Membrane</keyword>
<feature type="transmembrane region" description="Helical" evidence="7">
    <location>
        <begin position="327"/>
        <end position="350"/>
    </location>
</feature>
<protein>
    <submittedName>
        <fullName evidence="9">MFS family permease</fullName>
    </submittedName>
</protein>
<dbReference type="InterPro" id="IPR020846">
    <property type="entry name" value="MFS_dom"/>
</dbReference>
<dbReference type="EMBL" id="JAGIKV010000005">
    <property type="protein sequence ID" value="MBP2245013.1"/>
    <property type="molecule type" value="Genomic_DNA"/>
</dbReference>
<evidence type="ECO:0000313" key="10">
    <source>
        <dbReference type="Proteomes" id="UP000810207"/>
    </source>
</evidence>
<reference evidence="9 10" key="1">
    <citation type="submission" date="2021-03" db="EMBL/GenBank/DDBJ databases">
        <title>Genomic Encyclopedia of Type Strains, Phase IV (KMG-IV): sequencing the most valuable type-strain genomes for metagenomic binning, comparative biology and taxonomic classification.</title>
        <authorList>
            <person name="Goeker M."/>
        </authorList>
    </citation>
    <scope>NUCLEOTIDE SEQUENCE [LARGE SCALE GENOMIC DNA]</scope>
    <source>
        <strain evidence="9 10">DSM 21292</strain>
    </source>
</reference>
<evidence type="ECO:0000256" key="5">
    <source>
        <dbReference type="ARBA" id="ARBA00022989"/>
    </source>
</evidence>
<dbReference type="PANTHER" id="PTHR43414">
    <property type="entry name" value="MULTIDRUG RESISTANCE PROTEIN MDTG"/>
    <property type="match status" value="1"/>
</dbReference>
<evidence type="ECO:0000256" key="7">
    <source>
        <dbReference type="SAM" id="Phobius"/>
    </source>
</evidence>
<feature type="transmembrane region" description="Helical" evidence="7">
    <location>
        <begin position="56"/>
        <end position="80"/>
    </location>
</feature>
<dbReference type="InterPro" id="IPR001958">
    <property type="entry name" value="Tet-R_TetA/multi-R_MdtG-like"/>
</dbReference>
<dbReference type="PROSITE" id="PS50850">
    <property type="entry name" value="MFS"/>
    <property type="match status" value="1"/>
</dbReference>
<keyword evidence="4 7" id="KW-0812">Transmembrane</keyword>
<evidence type="ECO:0000256" key="6">
    <source>
        <dbReference type="ARBA" id="ARBA00023136"/>
    </source>
</evidence>
<feature type="transmembrane region" description="Helical" evidence="7">
    <location>
        <begin position="148"/>
        <end position="169"/>
    </location>
</feature>
<feature type="transmembrane region" description="Helical" evidence="7">
    <location>
        <begin position="181"/>
        <end position="207"/>
    </location>
</feature>
<keyword evidence="10" id="KW-1185">Reference proteome</keyword>
<comment type="caution">
    <text evidence="9">The sequence shown here is derived from an EMBL/GenBank/DDBJ whole genome shotgun (WGS) entry which is preliminary data.</text>
</comment>
<evidence type="ECO:0000256" key="1">
    <source>
        <dbReference type="ARBA" id="ARBA00004651"/>
    </source>
</evidence>
<evidence type="ECO:0000259" key="8">
    <source>
        <dbReference type="PROSITE" id="PS50850"/>
    </source>
</evidence>
<feature type="transmembrane region" description="Helical" evidence="7">
    <location>
        <begin position="213"/>
        <end position="231"/>
    </location>
</feature>
<evidence type="ECO:0000256" key="4">
    <source>
        <dbReference type="ARBA" id="ARBA00022692"/>
    </source>
</evidence>
<evidence type="ECO:0000256" key="3">
    <source>
        <dbReference type="ARBA" id="ARBA00022475"/>
    </source>
</evidence>
<feature type="transmembrane region" description="Helical" evidence="7">
    <location>
        <begin position="257"/>
        <end position="275"/>
    </location>
</feature>